<reference evidence="2" key="1">
    <citation type="submission" date="2021-01" db="EMBL/GenBank/DDBJ databases">
        <authorList>
            <person name="Corre E."/>
            <person name="Pelletier E."/>
            <person name="Niang G."/>
            <person name="Scheremetjew M."/>
            <person name="Finn R."/>
            <person name="Kale V."/>
            <person name="Holt S."/>
            <person name="Cochrane G."/>
            <person name="Meng A."/>
            <person name="Brown T."/>
            <person name="Cohen L."/>
        </authorList>
    </citation>
    <scope>NUCLEOTIDE SEQUENCE</scope>
    <source>
        <strain evidence="2">SAG 36.94</strain>
    </source>
</reference>
<feature type="compositionally biased region" description="Basic and acidic residues" evidence="1">
    <location>
        <begin position="145"/>
        <end position="184"/>
    </location>
</feature>
<evidence type="ECO:0000256" key="1">
    <source>
        <dbReference type="SAM" id="MobiDB-lite"/>
    </source>
</evidence>
<proteinExistence type="predicted"/>
<feature type="region of interest" description="Disordered" evidence="1">
    <location>
        <begin position="85"/>
        <end position="184"/>
    </location>
</feature>
<evidence type="ECO:0000313" key="2">
    <source>
        <dbReference type="EMBL" id="CAD9238062.1"/>
    </source>
</evidence>
<dbReference type="EMBL" id="HBGH01018278">
    <property type="protein sequence ID" value="CAD9238062.1"/>
    <property type="molecule type" value="Transcribed_RNA"/>
</dbReference>
<protein>
    <submittedName>
        <fullName evidence="2">Uncharacterized protein</fullName>
    </submittedName>
</protein>
<gene>
    <name evidence="2" type="ORF">CCAE0312_LOCUS10164</name>
</gene>
<sequence>MEVLARFANGKLWCDRVAEGASSWFLAGAERVGCEEWVRACAGWVRGLLHGVEETVDGGWHKVMSWTARARSAWHNRRSLGVRRRRRSSIALSQRPASRDRRRRESSIMPITHEGTRRSTTRTRPMGSTLQPLNVTSAANHAAHPARESATRRRARALERARAMRERGSELAGDQRRRERESQRQHYALGIRAEKLSALEFELSRIRSQIQSFVAENDTIAQNHTEVELRDGEPTKNPL</sequence>
<feature type="compositionally biased region" description="Basic and acidic residues" evidence="1">
    <location>
        <begin position="97"/>
        <end position="106"/>
    </location>
</feature>
<dbReference type="AlphaFoldDB" id="A0A7S1TJ29"/>
<feature type="compositionally biased region" description="Polar residues" evidence="1">
    <location>
        <begin position="122"/>
        <end position="139"/>
    </location>
</feature>
<organism evidence="2">
    <name type="scientific">Compsopogon caeruleus</name>
    <dbReference type="NCBI Taxonomy" id="31354"/>
    <lineage>
        <taxon>Eukaryota</taxon>
        <taxon>Rhodophyta</taxon>
        <taxon>Compsopogonophyceae</taxon>
        <taxon>Compsopogonales</taxon>
        <taxon>Compsopogonaceae</taxon>
        <taxon>Compsopogon</taxon>
    </lineage>
</organism>
<accession>A0A7S1TJ29</accession>
<name>A0A7S1TJ29_9RHOD</name>